<dbReference type="Gene3D" id="3.30.830.10">
    <property type="entry name" value="Metalloenzyme, LuxS/M16 peptidase-like"/>
    <property type="match status" value="1"/>
</dbReference>
<keyword evidence="1" id="KW-1133">Transmembrane helix</keyword>
<dbReference type="RefSeq" id="WP_338269391.1">
    <property type="nucleotide sequence ID" value="NZ_AP027271.1"/>
</dbReference>
<evidence type="ECO:0008006" key="4">
    <source>
        <dbReference type="Google" id="ProtNLM"/>
    </source>
</evidence>
<organism evidence="2 3">
    <name type="scientific">Marinomonas pontica</name>
    <dbReference type="NCBI Taxonomy" id="264739"/>
    <lineage>
        <taxon>Bacteria</taxon>
        <taxon>Pseudomonadati</taxon>
        <taxon>Pseudomonadota</taxon>
        <taxon>Gammaproteobacteria</taxon>
        <taxon>Oceanospirillales</taxon>
        <taxon>Oceanospirillaceae</taxon>
        <taxon>Marinomonas</taxon>
    </lineage>
</organism>
<dbReference type="InterPro" id="IPR011249">
    <property type="entry name" value="Metalloenz_LuxS/M16"/>
</dbReference>
<accession>A0ABM8FJP9</accession>
<dbReference type="Proteomes" id="UP001307608">
    <property type="component" value="Chromosome"/>
</dbReference>
<evidence type="ECO:0000313" key="2">
    <source>
        <dbReference type="EMBL" id="BDX04332.1"/>
    </source>
</evidence>
<protein>
    <recommendedName>
        <fullName evidence="4">Insulinase family protein</fullName>
    </recommendedName>
</protein>
<feature type="transmembrane region" description="Helical" evidence="1">
    <location>
        <begin position="12"/>
        <end position="32"/>
    </location>
</feature>
<gene>
    <name evidence="2" type="ORF">MACH16_30800</name>
</gene>
<reference evidence="2 3" key="1">
    <citation type="submission" date="2023-01" db="EMBL/GenBank/DDBJ databases">
        <title>Complete genome sequence of Marinomonas pontica strain 200518_36.</title>
        <authorList>
            <person name="Ueki S."/>
            <person name="Gajardo G."/>
            <person name="Maruyama F."/>
        </authorList>
    </citation>
    <scope>NUCLEOTIDE SEQUENCE [LARGE SCALE GENOMIC DNA]</scope>
    <source>
        <strain evidence="2 3">200518_36</strain>
    </source>
</reference>
<keyword evidence="3" id="KW-1185">Reference proteome</keyword>
<dbReference type="EMBL" id="AP027271">
    <property type="protein sequence ID" value="BDX04332.1"/>
    <property type="molecule type" value="Genomic_DNA"/>
</dbReference>
<name>A0ABM8FJP9_9GAMM</name>
<keyword evidence="1" id="KW-0472">Membrane</keyword>
<dbReference type="SUPFAM" id="SSF63411">
    <property type="entry name" value="LuxS/MPP-like metallohydrolase"/>
    <property type="match status" value="1"/>
</dbReference>
<keyword evidence="1" id="KW-0812">Transmembrane</keyword>
<sequence>MFNSDKPLFSRPVLAAIMLLCTLSIWLLNLIATNNTLPTPMVERWTTTSGIPVIWLKQEEWENTDKVELRFSFHSATTNTALIQTTLAMLMSDSLPLSTASINQRLAPLAASANSYYDHESQTICLTLSNETRYLLPTLSLVTNWLSNPDFKRRTFDNWQSQRTQNPPIQHELENVLFFDKNNKQISSNSVPVSLEQVIDYYQRLKSSATAIYIIGELPTEAKNTLQAALNKISQEYQIATSPNESIYSEPLSTIIKQNEGTLWQTRSAIALMPVTDIKEWISLQIWGADLVATLNKQTHIDFVQLALTLSPQHPWAWWSIQYGNSVASPDATTNRPADQMIYPKSLAFSEQVPSANNKKMFQTLLDSFKSQLEQQTLSPTWWSQIATQVTHENGALNLEKFANGYQEAVDSFTVEEYQAALTRLLRPSSYQEIQVYQ</sequence>
<evidence type="ECO:0000256" key="1">
    <source>
        <dbReference type="SAM" id="Phobius"/>
    </source>
</evidence>
<evidence type="ECO:0000313" key="3">
    <source>
        <dbReference type="Proteomes" id="UP001307608"/>
    </source>
</evidence>
<proteinExistence type="predicted"/>